<reference evidence="1" key="1">
    <citation type="submission" date="2019-04" db="EMBL/GenBank/DDBJ databases">
        <title>Evolution of Biomass-Degrading Anaerobic Consortia Revealed by Metagenomics.</title>
        <authorList>
            <person name="Peng X."/>
        </authorList>
    </citation>
    <scope>NUCLEOTIDE SEQUENCE</scope>
    <source>
        <strain evidence="1">SIG254</strain>
    </source>
</reference>
<gene>
    <name evidence="1" type="ORF">E7215_10045</name>
</gene>
<name>A0A927WB93_9CLOT</name>
<accession>A0A927WB93</accession>
<comment type="caution">
    <text evidence="1">The sequence shown here is derived from an EMBL/GenBank/DDBJ whole genome shotgun (WGS) entry which is preliminary data.</text>
</comment>
<dbReference type="EMBL" id="SVCM01000114">
    <property type="protein sequence ID" value="MBE6060498.1"/>
    <property type="molecule type" value="Genomic_DNA"/>
</dbReference>
<evidence type="ECO:0000313" key="1">
    <source>
        <dbReference type="EMBL" id="MBE6060498.1"/>
    </source>
</evidence>
<sequence>MKIELDDKNILYVLDSIHGKYISTKLYFKEHTNEIDKIGMTTPEELKDLYNNLLEQVHAQGEYKFLEKIK</sequence>
<proteinExistence type="predicted"/>
<protein>
    <submittedName>
        <fullName evidence="1">Uncharacterized protein</fullName>
    </submittedName>
</protein>
<dbReference type="AlphaFoldDB" id="A0A927WB93"/>
<organism evidence="1 2">
    <name type="scientific">Clostridium sulfidigenes</name>
    <dbReference type="NCBI Taxonomy" id="318464"/>
    <lineage>
        <taxon>Bacteria</taxon>
        <taxon>Bacillati</taxon>
        <taxon>Bacillota</taxon>
        <taxon>Clostridia</taxon>
        <taxon>Eubacteriales</taxon>
        <taxon>Clostridiaceae</taxon>
        <taxon>Clostridium</taxon>
    </lineage>
</organism>
<evidence type="ECO:0000313" key="2">
    <source>
        <dbReference type="Proteomes" id="UP000768462"/>
    </source>
</evidence>
<dbReference type="Proteomes" id="UP000768462">
    <property type="component" value="Unassembled WGS sequence"/>
</dbReference>